<dbReference type="InterPro" id="IPR029063">
    <property type="entry name" value="SAM-dependent_MTases_sf"/>
</dbReference>
<accession>X0XAJ0</accession>
<gene>
    <name evidence="1" type="ORF">S01H1_61390</name>
</gene>
<dbReference type="Gene3D" id="3.40.50.150">
    <property type="entry name" value="Vaccinia Virus protein VP39"/>
    <property type="match status" value="1"/>
</dbReference>
<dbReference type="Pfam" id="PF13489">
    <property type="entry name" value="Methyltransf_23"/>
    <property type="match status" value="1"/>
</dbReference>
<name>X0XAJ0_9ZZZZ</name>
<comment type="caution">
    <text evidence="1">The sequence shown here is derived from an EMBL/GenBank/DDBJ whole genome shotgun (WGS) entry which is preliminary data.</text>
</comment>
<protein>
    <submittedName>
        <fullName evidence="1">Uncharacterized protein</fullName>
    </submittedName>
</protein>
<proteinExistence type="predicted"/>
<dbReference type="AlphaFoldDB" id="X0XAJ0"/>
<evidence type="ECO:0000313" key="1">
    <source>
        <dbReference type="EMBL" id="GAG33688.1"/>
    </source>
</evidence>
<dbReference type="SUPFAM" id="SSF53335">
    <property type="entry name" value="S-adenosyl-L-methionine-dependent methyltransferases"/>
    <property type="match status" value="1"/>
</dbReference>
<reference evidence="1" key="1">
    <citation type="journal article" date="2014" name="Front. Microbiol.">
        <title>High frequency of phylogenetically diverse reductive dehalogenase-homologous genes in deep subseafloor sedimentary metagenomes.</title>
        <authorList>
            <person name="Kawai M."/>
            <person name="Futagami T."/>
            <person name="Toyoda A."/>
            <person name="Takaki Y."/>
            <person name="Nishi S."/>
            <person name="Hori S."/>
            <person name="Arai W."/>
            <person name="Tsubouchi T."/>
            <person name="Morono Y."/>
            <person name="Uchiyama I."/>
            <person name="Ito T."/>
            <person name="Fujiyama A."/>
            <person name="Inagaki F."/>
            <person name="Takami H."/>
        </authorList>
    </citation>
    <scope>NUCLEOTIDE SEQUENCE</scope>
    <source>
        <strain evidence="1">Expedition CK06-06</strain>
    </source>
</reference>
<organism evidence="1">
    <name type="scientific">marine sediment metagenome</name>
    <dbReference type="NCBI Taxonomy" id="412755"/>
    <lineage>
        <taxon>unclassified sequences</taxon>
        <taxon>metagenomes</taxon>
        <taxon>ecological metagenomes</taxon>
    </lineage>
</organism>
<sequence>MSDFGNNRQWSYCDNVDDVALKYILDNFSPSTMIDIGCGRGIQVENARSMGVEAVGVDGSQELTIYDKPYFFLHDYTQGKIDLGDFDLAWSVEFVEHVYEKYIPNFLDTFAKCRMVFFTHAVPGQGGNHHVNCQTGEYWLNIFKKYGFEKNEETTSEVRSVAENKYIRRTGTILINKGSE</sequence>
<dbReference type="EMBL" id="BARS01040248">
    <property type="protein sequence ID" value="GAG33688.1"/>
    <property type="molecule type" value="Genomic_DNA"/>
</dbReference>